<dbReference type="EMBL" id="JAACJM010000385">
    <property type="protein sequence ID" value="KAF5324960.1"/>
    <property type="molecule type" value="Genomic_DNA"/>
</dbReference>
<dbReference type="InterPro" id="IPR033121">
    <property type="entry name" value="PEPTIDASE_A1"/>
</dbReference>
<feature type="transmembrane region" description="Helical" evidence="2">
    <location>
        <begin position="677"/>
        <end position="696"/>
    </location>
</feature>
<sequence length="746" mass="80294">MDWRSTSTSLAGADGGVETIFFDVDIRTIGWSSGLALAVLDDGVQHLCVLRPFSIFPNFLLFSTFTPVYVLLFLFLFLPSTINLTNHSLFSTSTGFTNSSLFTGDIEYHNIPSGAGTYWIQSLTTLTVNSQSVSLPPSSNSESFAAIDTGTTLIGGPPEIIDAIYKNVPNSQALSGNSEGYYSFPCSQSVNSAMGYGDGGTAWSIDPDDFKAFEIGSTGMCVGAFFALDLGGGGSGGGIPSWIVGDSFLPQIVNFLESRFVLWFSLRPRRQVSFPLSLSLTASYSTFSSTFLALAFVFSLRLPSFSFAKNVYSVYRFSPPSVGFAALSDTALSMNGASSTSTSTSGAPQGNNANVGGIQAPLPSATTEVIATVTADPFSPSSKNGAIPTGMGTTGGVRGNAGNGGVTARLISMSGFNLGGLGYLAIPYDARIWFTLCVGMSLNPYHRYAELSLYFGGAGALLLGHTVSSLLFGILTLQTYLYYDKFSNDPKRFRSAVAVVWLLEFGHFISVFAEMWIDMVKNYGKVDFLVAIPRALAISLLIAAFVMLIYTLVFADRVYRMSKNPYIYSFLCIAAVIRAIIGIANFGAIWTSTSIDGYLHRWRWLIPMQLGFGLLTDAVISITLVVYLRRRDGNMNPRTTRIMDTLMWWSIESSVSTVVLGIASLVTILVLSSTLVWIALLLVITRVYSNVLLASLNGRAKLREINSGGSVVLRTNPTTISAPIELQSGSIYPMSPIESKSYGTAM</sequence>
<feature type="transmembrane region" description="Helical" evidence="2">
    <location>
        <begin position="59"/>
        <end position="78"/>
    </location>
</feature>
<dbReference type="SUPFAM" id="SSF50630">
    <property type="entry name" value="Acid proteases"/>
    <property type="match status" value="1"/>
</dbReference>
<gene>
    <name evidence="4" type="ORF">D9758_017739</name>
</gene>
<dbReference type="AlphaFoldDB" id="A0A8H5BKL6"/>
<feature type="domain" description="Peptidase A1" evidence="3">
    <location>
        <begin position="1"/>
        <end position="275"/>
    </location>
</feature>
<name>A0A8H5BKL6_9AGAR</name>
<feature type="transmembrane region" description="Helical" evidence="2">
    <location>
        <begin position="567"/>
        <end position="590"/>
    </location>
</feature>
<evidence type="ECO:0000256" key="1">
    <source>
        <dbReference type="SAM" id="MobiDB-lite"/>
    </source>
</evidence>
<feature type="transmembrane region" description="Helical" evidence="2">
    <location>
        <begin position="610"/>
        <end position="628"/>
    </location>
</feature>
<feature type="transmembrane region" description="Helical" evidence="2">
    <location>
        <begin position="495"/>
        <end position="517"/>
    </location>
</feature>
<feature type="transmembrane region" description="Helical" evidence="2">
    <location>
        <begin position="649"/>
        <end position="671"/>
    </location>
</feature>
<comment type="caution">
    <text evidence="4">The sequence shown here is derived from an EMBL/GenBank/DDBJ whole genome shotgun (WGS) entry which is preliminary data.</text>
</comment>
<dbReference type="Pfam" id="PF20152">
    <property type="entry name" value="DUF6534"/>
    <property type="match status" value="1"/>
</dbReference>
<dbReference type="Gene3D" id="2.40.70.10">
    <property type="entry name" value="Acid Proteases"/>
    <property type="match status" value="1"/>
</dbReference>
<dbReference type="Pfam" id="PF00026">
    <property type="entry name" value="Asp"/>
    <property type="match status" value="1"/>
</dbReference>
<dbReference type="InterPro" id="IPR045339">
    <property type="entry name" value="DUF6534"/>
</dbReference>
<accession>A0A8H5BKL6</accession>
<feature type="transmembrane region" description="Helical" evidence="2">
    <location>
        <begin position="453"/>
        <end position="483"/>
    </location>
</feature>
<feature type="transmembrane region" description="Helical" evidence="2">
    <location>
        <begin position="537"/>
        <end position="555"/>
    </location>
</feature>
<organism evidence="4 5">
    <name type="scientific">Tetrapyrgos nigripes</name>
    <dbReference type="NCBI Taxonomy" id="182062"/>
    <lineage>
        <taxon>Eukaryota</taxon>
        <taxon>Fungi</taxon>
        <taxon>Dikarya</taxon>
        <taxon>Basidiomycota</taxon>
        <taxon>Agaricomycotina</taxon>
        <taxon>Agaricomycetes</taxon>
        <taxon>Agaricomycetidae</taxon>
        <taxon>Agaricales</taxon>
        <taxon>Marasmiineae</taxon>
        <taxon>Marasmiaceae</taxon>
        <taxon>Tetrapyrgos</taxon>
    </lineage>
</organism>
<keyword evidence="2" id="KW-0812">Transmembrane</keyword>
<dbReference type="OrthoDB" id="2535105at2759"/>
<feature type="transmembrane region" description="Helical" evidence="2">
    <location>
        <begin position="276"/>
        <end position="298"/>
    </location>
</feature>
<evidence type="ECO:0000259" key="3">
    <source>
        <dbReference type="PROSITE" id="PS51767"/>
    </source>
</evidence>
<keyword evidence="2" id="KW-0472">Membrane</keyword>
<keyword evidence="5" id="KW-1185">Reference proteome</keyword>
<reference evidence="4 5" key="1">
    <citation type="journal article" date="2020" name="ISME J.">
        <title>Uncovering the hidden diversity of litter-decomposition mechanisms in mushroom-forming fungi.</title>
        <authorList>
            <person name="Floudas D."/>
            <person name="Bentzer J."/>
            <person name="Ahren D."/>
            <person name="Johansson T."/>
            <person name="Persson P."/>
            <person name="Tunlid A."/>
        </authorList>
    </citation>
    <scope>NUCLEOTIDE SEQUENCE [LARGE SCALE GENOMIC DNA]</scope>
    <source>
        <strain evidence="4 5">CBS 291.85</strain>
    </source>
</reference>
<dbReference type="InterPro" id="IPR021109">
    <property type="entry name" value="Peptidase_aspartic_dom_sf"/>
</dbReference>
<dbReference type="PANTHER" id="PTHR40465">
    <property type="entry name" value="CHROMOSOME 1, WHOLE GENOME SHOTGUN SEQUENCE"/>
    <property type="match status" value="1"/>
</dbReference>
<feature type="region of interest" description="Disordered" evidence="1">
    <location>
        <begin position="338"/>
        <end position="357"/>
    </location>
</feature>
<evidence type="ECO:0000313" key="4">
    <source>
        <dbReference type="EMBL" id="KAF5324960.1"/>
    </source>
</evidence>
<dbReference type="PANTHER" id="PTHR40465:SF1">
    <property type="entry name" value="DUF6534 DOMAIN-CONTAINING PROTEIN"/>
    <property type="match status" value="1"/>
</dbReference>
<keyword evidence="2" id="KW-1133">Transmembrane helix</keyword>
<evidence type="ECO:0000256" key="2">
    <source>
        <dbReference type="SAM" id="Phobius"/>
    </source>
</evidence>
<evidence type="ECO:0000313" key="5">
    <source>
        <dbReference type="Proteomes" id="UP000559256"/>
    </source>
</evidence>
<proteinExistence type="predicted"/>
<dbReference type="PROSITE" id="PS51767">
    <property type="entry name" value="PEPTIDASE_A1"/>
    <property type="match status" value="1"/>
</dbReference>
<protein>
    <recommendedName>
        <fullName evidence="3">Peptidase A1 domain-containing protein</fullName>
    </recommendedName>
</protein>
<dbReference type="Proteomes" id="UP000559256">
    <property type="component" value="Unassembled WGS sequence"/>
</dbReference>